<evidence type="ECO:0000256" key="3">
    <source>
        <dbReference type="SAM" id="MobiDB-lite"/>
    </source>
</evidence>
<keyword evidence="4" id="KW-1133">Transmembrane helix</keyword>
<dbReference type="NCBIfam" id="NF033745">
    <property type="entry name" value="class_C_sortase"/>
    <property type="match status" value="1"/>
</dbReference>
<protein>
    <submittedName>
        <fullName evidence="5">Sortase family protein</fullName>
    </submittedName>
</protein>
<evidence type="ECO:0000256" key="2">
    <source>
        <dbReference type="PIRSR" id="PIRSR605754-1"/>
    </source>
</evidence>
<name>A0A7Z8Y7T4_9ACTO</name>
<organism evidence="5 6">
    <name type="scientific">Actinobaculum suis</name>
    <dbReference type="NCBI Taxonomy" id="1657"/>
    <lineage>
        <taxon>Bacteria</taxon>
        <taxon>Bacillati</taxon>
        <taxon>Actinomycetota</taxon>
        <taxon>Actinomycetes</taxon>
        <taxon>Actinomycetales</taxon>
        <taxon>Actinomycetaceae</taxon>
        <taxon>Actinobaculum</taxon>
    </lineage>
</organism>
<dbReference type="GO" id="GO:0016787">
    <property type="term" value="F:hydrolase activity"/>
    <property type="evidence" value="ECO:0007669"/>
    <property type="project" value="UniProtKB-KW"/>
</dbReference>
<feature type="active site" description="Acyl-thioester intermediate" evidence="2">
    <location>
        <position position="314"/>
    </location>
</feature>
<feature type="region of interest" description="Disordered" evidence="3">
    <location>
        <begin position="380"/>
        <end position="407"/>
    </location>
</feature>
<dbReference type="NCBIfam" id="TIGR01076">
    <property type="entry name" value="sortase_fam"/>
    <property type="match status" value="1"/>
</dbReference>
<dbReference type="SUPFAM" id="SSF63817">
    <property type="entry name" value="Sortase"/>
    <property type="match status" value="1"/>
</dbReference>
<keyword evidence="4" id="KW-0472">Membrane</keyword>
<proteinExistence type="predicted"/>
<dbReference type="InterPro" id="IPR023365">
    <property type="entry name" value="Sortase_dom-sf"/>
</dbReference>
<feature type="compositionally biased region" description="Gly residues" evidence="3">
    <location>
        <begin position="83"/>
        <end position="92"/>
    </location>
</feature>
<feature type="region of interest" description="Disordered" evidence="3">
    <location>
        <begin position="1"/>
        <end position="92"/>
    </location>
</feature>
<reference evidence="5 6" key="1">
    <citation type="submission" date="2018-11" db="EMBL/GenBank/DDBJ databases">
        <authorList>
            <consortium name="Pathogen Informatics"/>
        </authorList>
    </citation>
    <scope>NUCLEOTIDE SEQUENCE [LARGE SCALE GENOMIC DNA]</scope>
    <source>
        <strain evidence="5 6">NCTC10327</strain>
    </source>
</reference>
<feature type="transmembrane region" description="Helical" evidence="4">
    <location>
        <begin position="345"/>
        <end position="368"/>
    </location>
</feature>
<feature type="transmembrane region" description="Helical" evidence="4">
    <location>
        <begin position="107"/>
        <end position="128"/>
    </location>
</feature>
<dbReference type="Gene3D" id="2.40.260.10">
    <property type="entry name" value="Sortase"/>
    <property type="match status" value="1"/>
</dbReference>
<evidence type="ECO:0000256" key="1">
    <source>
        <dbReference type="ARBA" id="ARBA00022801"/>
    </source>
</evidence>
<evidence type="ECO:0000256" key="4">
    <source>
        <dbReference type="SAM" id="Phobius"/>
    </source>
</evidence>
<gene>
    <name evidence="5" type="ORF">NCTC10327_00232</name>
</gene>
<dbReference type="AlphaFoldDB" id="A0A7Z8Y7T4"/>
<dbReference type="Pfam" id="PF04203">
    <property type="entry name" value="Sortase"/>
    <property type="match status" value="1"/>
</dbReference>
<feature type="compositionally biased region" description="Gly residues" evidence="3">
    <location>
        <begin position="46"/>
        <end position="74"/>
    </location>
</feature>
<sequence length="407" mass="43389">MAKHDSFSGKHGPNSPQQPPADTFSAWWEEITQTETSAGLDQSAGTGSGAGGGGEAPGGAGENLGGGAGDGAGNDAGNNAADGGTGNGADGGKTAGGRWDRFLASNWPLAIGILIVLLGVSIIAYPVISTAWNNNLDRRKAELYEDYVNSVPQAELDSQIARAKEYNKSIDGKPVLEPLLSMVRDSPEYQNYLTLLPGTTHAMATLQIPKINLNLPILHGTDASTLNFSLGHLYGSDLPVGGTNRHAVFTGHTGLVYATMFDRLTELEKGDEFFLNVLGEELGYRVIAIETVEPDDPSHLVRVEDKDLVTLLTCTPYGINSHRLLVTGERIIPTPEHVRVSGMAWAWWMILLIIGAIIGLLIAGRLIWWFVKSRKRAKEEEETGAVENEGAPGQEGLPGLSELADNT</sequence>
<dbReference type="InterPro" id="IPR042002">
    <property type="entry name" value="Sortase_C"/>
</dbReference>
<keyword evidence="1" id="KW-0378">Hydrolase</keyword>
<dbReference type="InterPro" id="IPR005754">
    <property type="entry name" value="Sortase"/>
</dbReference>
<accession>A0A7Z8Y7T4</accession>
<dbReference type="Proteomes" id="UP000269974">
    <property type="component" value="Unassembled WGS sequence"/>
</dbReference>
<evidence type="ECO:0000313" key="5">
    <source>
        <dbReference type="EMBL" id="VDG75526.1"/>
    </source>
</evidence>
<dbReference type="CDD" id="cd05827">
    <property type="entry name" value="Sortase_C"/>
    <property type="match status" value="1"/>
</dbReference>
<dbReference type="RefSeq" id="WP_185933615.1">
    <property type="nucleotide sequence ID" value="NZ_UYIO01000001.1"/>
</dbReference>
<feature type="compositionally biased region" description="Polar residues" evidence="3">
    <location>
        <begin position="31"/>
        <end position="40"/>
    </location>
</feature>
<feature type="active site" description="Proton donor/acceptor" evidence="2">
    <location>
        <position position="252"/>
    </location>
</feature>
<comment type="caution">
    <text evidence="5">The sequence shown here is derived from an EMBL/GenBank/DDBJ whole genome shotgun (WGS) entry which is preliminary data.</text>
</comment>
<evidence type="ECO:0000313" key="6">
    <source>
        <dbReference type="Proteomes" id="UP000269974"/>
    </source>
</evidence>
<keyword evidence="4" id="KW-0812">Transmembrane</keyword>
<dbReference type="EMBL" id="UYIO01000001">
    <property type="protein sequence ID" value="VDG75526.1"/>
    <property type="molecule type" value="Genomic_DNA"/>
</dbReference>